<accession>A0AAD3H4U4</accession>
<comment type="caution">
    <text evidence="2">The sequence shown here is derived from an EMBL/GenBank/DDBJ whole genome shotgun (WGS) entry which is preliminary data.</text>
</comment>
<reference evidence="2 3" key="1">
    <citation type="journal article" date="2021" name="Sci. Rep.">
        <title>The genome of the diatom Chaetoceros tenuissimus carries an ancient integrated fragment of an extant virus.</title>
        <authorList>
            <person name="Hongo Y."/>
            <person name="Kimura K."/>
            <person name="Takaki Y."/>
            <person name="Yoshida Y."/>
            <person name="Baba S."/>
            <person name="Kobayashi G."/>
            <person name="Nagasaki K."/>
            <person name="Hano T."/>
            <person name="Tomaru Y."/>
        </authorList>
    </citation>
    <scope>NUCLEOTIDE SEQUENCE [LARGE SCALE GENOMIC DNA]</scope>
    <source>
        <strain evidence="2 3">NIES-3715</strain>
    </source>
</reference>
<dbReference type="AlphaFoldDB" id="A0AAD3H4U4"/>
<dbReference type="Proteomes" id="UP001054902">
    <property type="component" value="Unassembled WGS sequence"/>
</dbReference>
<proteinExistence type="predicted"/>
<dbReference type="EMBL" id="BLLK01000038">
    <property type="protein sequence ID" value="GFH50073.1"/>
    <property type="molecule type" value="Genomic_DNA"/>
</dbReference>
<evidence type="ECO:0000313" key="3">
    <source>
        <dbReference type="Proteomes" id="UP001054902"/>
    </source>
</evidence>
<sequence>MKNRLAELILEQIEAVLEREPSEDALFDLLRIASPKISRESLTDEKLYKKLILQIDVNKKSSLYERADKVVKALDTFYKECLKDAKQTCTSKTKKETSTTSSSAASRKRSLSDDERTEERSKKKGKVDPLSSKKFPLNFSALEKLPFLQKQRAKPFRKELSKKEHLEADVAFQCINLRGAIVHGRGPSVVYNAEGDDKEKSVHKIFEKNGGINSLTSIESIKDELMKRGPVVSTSFRLSESFLESETSRSRHFDKKLKDKVHPVLIVGWTNTAIGEAWNIISTTAKKATHVHQVAFGQLNIDEDCIAPNNNFNSWTWQEGPFFQVEIDKNDSKWLVEDKLNVVVSSEQLCELSTAVGGDFVQAANERKMFTLQNIRKPAHSRSCYLQKVSFFTGDKWNVLVKFRDENVGGNVDIDRDDDGFDNEDIFLRVQRRIRMRRYDDLYDFGD</sequence>
<protein>
    <submittedName>
        <fullName evidence="2">Uncharacterized protein</fullName>
    </submittedName>
</protein>
<dbReference type="Gene3D" id="3.90.70.10">
    <property type="entry name" value="Cysteine proteinases"/>
    <property type="match status" value="1"/>
</dbReference>
<gene>
    <name evidence="2" type="ORF">CTEN210_06549</name>
</gene>
<organism evidence="2 3">
    <name type="scientific">Chaetoceros tenuissimus</name>
    <dbReference type="NCBI Taxonomy" id="426638"/>
    <lineage>
        <taxon>Eukaryota</taxon>
        <taxon>Sar</taxon>
        <taxon>Stramenopiles</taxon>
        <taxon>Ochrophyta</taxon>
        <taxon>Bacillariophyta</taxon>
        <taxon>Coscinodiscophyceae</taxon>
        <taxon>Chaetocerotophycidae</taxon>
        <taxon>Chaetocerotales</taxon>
        <taxon>Chaetocerotaceae</taxon>
        <taxon>Chaetoceros</taxon>
    </lineage>
</organism>
<evidence type="ECO:0000256" key="1">
    <source>
        <dbReference type="SAM" id="MobiDB-lite"/>
    </source>
</evidence>
<keyword evidence="3" id="KW-1185">Reference proteome</keyword>
<feature type="compositionally biased region" description="Basic and acidic residues" evidence="1">
    <location>
        <begin position="110"/>
        <end position="121"/>
    </location>
</feature>
<evidence type="ECO:0000313" key="2">
    <source>
        <dbReference type="EMBL" id="GFH50073.1"/>
    </source>
</evidence>
<feature type="region of interest" description="Disordered" evidence="1">
    <location>
        <begin position="89"/>
        <end position="129"/>
    </location>
</feature>
<name>A0AAD3H4U4_9STRA</name>